<gene>
    <name evidence="2" type="ORF">SKAU_G00317160</name>
</gene>
<feature type="compositionally biased region" description="Polar residues" evidence="1">
    <location>
        <begin position="19"/>
        <end position="31"/>
    </location>
</feature>
<dbReference type="AlphaFoldDB" id="A0A9Q1ESX9"/>
<accession>A0A9Q1ESX9</accession>
<organism evidence="2 3">
    <name type="scientific">Synaphobranchus kaupii</name>
    <name type="common">Kaup's arrowtooth eel</name>
    <dbReference type="NCBI Taxonomy" id="118154"/>
    <lineage>
        <taxon>Eukaryota</taxon>
        <taxon>Metazoa</taxon>
        <taxon>Chordata</taxon>
        <taxon>Craniata</taxon>
        <taxon>Vertebrata</taxon>
        <taxon>Euteleostomi</taxon>
        <taxon>Actinopterygii</taxon>
        <taxon>Neopterygii</taxon>
        <taxon>Teleostei</taxon>
        <taxon>Anguilliformes</taxon>
        <taxon>Synaphobranchidae</taxon>
        <taxon>Synaphobranchus</taxon>
    </lineage>
</organism>
<dbReference type="EMBL" id="JAINUF010000013">
    <property type="protein sequence ID" value="KAJ8344387.1"/>
    <property type="molecule type" value="Genomic_DNA"/>
</dbReference>
<evidence type="ECO:0000256" key="1">
    <source>
        <dbReference type="SAM" id="MobiDB-lite"/>
    </source>
</evidence>
<feature type="region of interest" description="Disordered" evidence="1">
    <location>
        <begin position="1"/>
        <end position="31"/>
    </location>
</feature>
<sequence>MFAPVSAPRKTVILRKPAESSSSTENKMQNNRCGLRITSERFHVTDHRDCGEERIPPLPLYSSEGWGRDVEDQLVKKK</sequence>
<keyword evidence="3" id="KW-1185">Reference proteome</keyword>
<proteinExistence type="predicted"/>
<evidence type="ECO:0000313" key="2">
    <source>
        <dbReference type="EMBL" id="KAJ8344387.1"/>
    </source>
</evidence>
<dbReference type="Proteomes" id="UP001152622">
    <property type="component" value="Chromosome 13"/>
</dbReference>
<evidence type="ECO:0000313" key="3">
    <source>
        <dbReference type="Proteomes" id="UP001152622"/>
    </source>
</evidence>
<name>A0A9Q1ESX9_SYNKA</name>
<reference evidence="2" key="1">
    <citation type="journal article" date="2023" name="Science">
        <title>Genome structures resolve the early diversification of teleost fishes.</title>
        <authorList>
            <person name="Parey E."/>
            <person name="Louis A."/>
            <person name="Montfort J."/>
            <person name="Bouchez O."/>
            <person name="Roques C."/>
            <person name="Iampietro C."/>
            <person name="Lluch J."/>
            <person name="Castinel A."/>
            <person name="Donnadieu C."/>
            <person name="Desvignes T."/>
            <person name="Floi Bucao C."/>
            <person name="Jouanno E."/>
            <person name="Wen M."/>
            <person name="Mejri S."/>
            <person name="Dirks R."/>
            <person name="Jansen H."/>
            <person name="Henkel C."/>
            <person name="Chen W.J."/>
            <person name="Zahm M."/>
            <person name="Cabau C."/>
            <person name="Klopp C."/>
            <person name="Thompson A.W."/>
            <person name="Robinson-Rechavi M."/>
            <person name="Braasch I."/>
            <person name="Lecointre G."/>
            <person name="Bobe J."/>
            <person name="Postlethwait J.H."/>
            <person name="Berthelot C."/>
            <person name="Roest Crollius H."/>
            <person name="Guiguen Y."/>
        </authorList>
    </citation>
    <scope>NUCLEOTIDE SEQUENCE</scope>
    <source>
        <strain evidence="2">WJC10195</strain>
    </source>
</reference>
<protein>
    <submittedName>
        <fullName evidence="2">Uncharacterized protein</fullName>
    </submittedName>
</protein>
<comment type="caution">
    <text evidence="2">The sequence shown here is derived from an EMBL/GenBank/DDBJ whole genome shotgun (WGS) entry which is preliminary data.</text>
</comment>